<dbReference type="SUPFAM" id="SSF54106">
    <property type="entry name" value="LysM domain"/>
    <property type="match status" value="1"/>
</dbReference>
<feature type="compositionally biased region" description="Basic and acidic residues" evidence="1">
    <location>
        <begin position="36"/>
        <end position="49"/>
    </location>
</feature>
<dbReference type="PROSITE" id="PS51782">
    <property type="entry name" value="LYSM"/>
    <property type="match status" value="1"/>
</dbReference>
<sequence>MSDKKPKLWESTFGDSDDDSDLIDKNQASEQSATDDAPKEYSRTHRHETQQSNKVLVWSLVVVLLAIMCLPVAWSAMSSGHHKTAVDSNNQVAVSSKPKSTKVKKQKPKKVASQLKPASSKKASEPSTVKRDDEHAADQNDKSEQSTANDTNNGNTSAQSSSETSNAGSATNNSSYYVVQAHDNAYRIALNHGMTTQQLYQLNGLNSNTVLRPGMQLRVR</sequence>
<proteinExistence type="predicted"/>
<evidence type="ECO:0000256" key="2">
    <source>
        <dbReference type="SAM" id="Phobius"/>
    </source>
</evidence>
<feature type="compositionally biased region" description="Low complexity" evidence="1">
    <location>
        <begin position="155"/>
        <end position="171"/>
    </location>
</feature>
<protein>
    <submittedName>
        <fullName evidence="4">LysM peptidoglycan-binding domain-containing protein</fullName>
    </submittedName>
</protein>
<gene>
    <name evidence="4" type="ORF">MOO45_03790</name>
</gene>
<feature type="compositionally biased region" description="Polar residues" evidence="1">
    <location>
        <begin position="145"/>
        <end position="154"/>
    </location>
</feature>
<feature type="region of interest" description="Disordered" evidence="1">
    <location>
        <begin position="1"/>
        <end position="50"/>
    </location>
</feature>
<evidence type="ECO:0000256" key="1">
    <source>
        <dbReference type="SAM" id="MobiDB-lite"/>
    </source>
</evidence>
<dbReference type="CDD" id="cd00118">
    <property type="entry name" value="LysM"/>
    <property type="match status" value="1"/>
</dbReference>
<name>A0ABY4PAK1_9LACO</name>
<dbReference type="SMART" id="SM00257">
    <property type="entry name" value="LysM"/>
    <property type="match status" value="1"/>
</dbReference>
<dbReference type="InterPro" id="IPR036779">
    <property type="entry name" value="LysM_dom_sf"/>
</dbReference>
<organism evidence="4 5">
    <name type="scientific">Bombilactobacillus folatiphilus</name>
    <dbReference type="NCBI Taxonomy" id="2923362"/>
    <lineage>
        <taxon>Bacteria</taxon>
        <taxon>Bacillati</taxon>
        <taxon>Bacillota</taxon>
        <taxon>Bacilli</taxon>
        <taxon>Lactobacillales</taxon>
        <taxon>Lactobacillaceae</taxon>
        <taxon>Bombilactobacillus</taxon>
    </lineage>
</organism>
<accession>A0ABY4PAK1</accession>
<evidence type="ECO:0000313" key="5">
    <source>
        <dbReference type="Proteomes" id="UP000831495"/>
    </source>
</evidence>
<feature type="transmembrane region" description="Helical" evidence="2">
    <location>
        <begin position="55"/>
        <end position="74"/>
    </location>
</feature>
<dbReference type="Pfam" id="PF01476">
    <property type="entry name" value="LysM"/>
    <property type="match status" value="1"/>
</dbReference>
<evidence type="ECO:0000259" key="3">
    <source>
        <dbReference type="PROSITE" id="PS51782"/>
    </source>
</evidence>
<keyword evidence="2" id="KW-1133">Transmembrane helix</keyword>
<dbReference type="EMBL" id="CP093366">
    <property type="protein sequence ID" value="UQS82773.1"/>
    <property type="molecule type" value="Genomic_DNA"/>
</dbReference>
<feature type="compositionally biased region" description="Low complexity" evidence="1">
    <location>
        <begin position="111"/>
        <end position="121"/>
    </location>
</feature>
<feature type="region of interest" description="Disordered" evidence="1">
    <location>
        <begin position="85"/>
        <end position="171"/>
    </location>
</feature>
<dbReference type="Proteomes" id="UP000831495">
    <property type="component" value="Chromosome"/>
</dbReference>
<keyword evidence="2" id="KW-0472">Membrane</keyword>
<dbReference type="RefSeq" id="WP_249515051.1">
    <property type="nucleotide sequence ID" value="NZ_CP093366.1"/>
</dbReference>
<feature type="domain" description="LysM" evidence="3">
    <location>
        <begin position="175"/>
        <end position="219"/>
    </location>
</feature>
<reference evidence="4" key="1">
    <citation type="journal article" date="2022" name="Int. J. Syst. Evol. Microbiol.">
        <title>Apilactobacillus apisilvae sp. nov., Nicolia spurrieriana gen. nov. sp. nov., Bombilactobacillus folatiphilus sp. nov. and Bombilactobacillus thymidiniphilus sp. nov., four new lactic acid bacterial isolates from stingless bees Tetragonula carbonaria and Austroplebeia australis.</title>
        <authorList>
            <person name="Oliphant S.A."/>
            <person name="Watson-Haigh N.S."/>
            <person name="Sumby K.M."/>
            <person name="Gardner J."/>
            <person name="Groom S."/>
            <person name="Jiranek V."/>
        </authorList>
    </citation>
    <scope>NUCLEOTIDE SEQUENCE</scope>
    <source>
        <strain evidence="4">SG4_D2</strain>
    </source>
</reference>
<dbReference type="InterPro" id="IPR018392">
    <property type="entry name" value="LysM"/>
</dbReference>
<dbReference type="Gene3D" id="3.10.350.10">
    <property type="entry name" value="LysM domain"/>
    <property type="match status" value="1"/>
</dbReference>
<keyword evidence="2" id="KW-0812">Transmembrane</keyword>
<keyword evidence="5" id="KW-1185">Reference proteome</keyword>
<evidence type="ECO:0000313" key="4">
    <source>
        <dbReference type="EMBL" id="UQS82773.1"/>
    </source>
</evidence>
<feature type="compositionally biased region" description="Basic residues" evidence="1">
    <location>
        <begin position="99"/>
        <end position="110"/>
    </location>
</feature>
<feature type="compositionally biased region" description="Basic and acidic residues" evidence="1">
    <location>
        <begin position="122"/>
        <end position="144"/>
    </location>
</feature>